<dbReference type="EMBL" id="JAABOO010000001">
    <property type="protein sequence ID" value="NER12086.1"/>
    <property type="molecule type" value="Genomic_DNA"/>
</dbReference>
<evidence type="ECO:0000256" key="1">
    <source>
        <dbReference type="SAM" id="MobiDB-lite"/>
    </source>
</evidence>
<dbReference type="RefSeq" id="WP_163605123.1">
    <property type="nucleotide sequence ID" value="NZ_JAABOO010000001.1"/>
</dbReference>
<keyword evidence="2" id="KW-1133">Transmembrane helix</keyword>
<evidence type="ECO:0000256" key="2">
    <source>
        <dbReference type="SAM" id="Phobius"/>
    </source>
</evidence>
<accession>A0A6P0UP16</accession>
<dbReference type="AlphaFoldDB" id="A0A6P0UP16"/>
<keyword evidence="4" id="KW-1185">Reference proteome</keyword>
<evidence type="ECO:0000313" key="4">
    <source>
        <dbReference type="Proteomes" id="UP000468581"/>
    </source>
</evidence>
<feature type="compositionally biased region" description="Basic and acidic residues" evidence="1">
    <location>
        <begin position="61"/>
        <end position="72"/>
    </location>
</feature>
<evidence type="ECO:0000313" key="3">
    <source>
        <dbReference type="EMBL" id="NER12086.1"/>
    </source>
</evidence>
<feature type="region of interest" description="Disordered" evidence="1">
    <location>
        <begin position="44"/>
        <end position="88"/>
    </location>
</feature>
<keyword evidence="2" id="KW-0472">Membrane</keyword>
<feature type="transmembrane region" description="Helical" evidence="2">
    <location>
        <begin position="6"/>
        <end position="24"/>
    </location>
</feature>
<comment type="caution">
    <text evidence="3">The sequence shown here is derived from an EMBL/GenBank/DDBJ whole genome shotgun (WGS) entry which is preliminary data.</text>
</comment>
<protein>
    <submittedName>
        <fullName evidence="3">Uncharacterized protein</fullName>
    </submittedName>
</protein>
<name>A0A6P0UP16_9FLAO</name>
<proteinExistence type="predicted"/>
<organism evidence="3 4">
    <name type="scientific">Leptobacterium flavescens</name>
    <dbReference type="NCBI Taxonomy" id="472055"/>
    <lineage>
        <taxon>Bacteria</taxon>
        <taxon>Pseudomonadati</taxon>
        <taxon>Bacteroidota</taxon>
        <taxon>Flavobacteriia</taxon>
        <taxon>Flavobacteriales</taxon>
        <taxon>Flavobacteriaceae</taxon>
        <taxon>Leptobacterium</taxon>
    </lineage>
</organism>
<reference evidence="3 4" key="1">
    <citation type="submission" date="2020-01" db="EMBL/GenBank/DDBJ databases">
        <title>Leptobacterium flavescens.</title>
        <authorList>
            <person name="Wang G."/>
        </authorList>
    </citation>
    <scope>NUCLEOTIDE SEQUENCE [LARGE SCALE GENOMIC DNA]</scope>
    <source>
        <strain evidence="3 4">KCTC 22160</strain>
    </source>
</reference>
<dbReference type="Proteomes" id="UP000468581">
    <property type="component" value="Unassembled WGS sequence"/>
</dbReference>
<keyword evidence="2" id="KW-0812">Transmembrane</keyword>
<sequence length="88" mass="9934">MKTKTNLGILFCVILAISGTVILIHRTNEVGWFREGTEIQEEKNGNKINIEATKSSSEITPEPRRIKTKNQDQLKPAKNKQEKEGVTI</sequence>
<gene>
    <name evidence="3" type="ORF">GWK08_01410</name>
</gene>
<feature type="compositionally biased region" description="Basic and acidic residues" evidence="1">
    <location>
        <begin position="79"/>
        <end position="88"/>
    </location>
</feature>